<feature type="domain" description="SMc04008-like" evidence="1">
    <location>
        <begin position="334"/>
        <end position="388"/>
    </location>
</feature>
<evidence type="ECO:0000259" key="1">
    <source>
        <dbReference type="Pfam" id="PF06844"/>
    </source>
</evidence>
<keyword evidence="3" id="KW-1185">Reference proteome</keyword>
<dbReference type="SUPFAM" id="SSF53187">
    <property type="entry name" value="Zn-dependent exopeptidases"/>
    <property type="match status" value="1"/>
</dbReference>
<evidence type="ECO:0000313" key="3">
    <source>
        <dbReference type="Proteomes" id="UP001597102"/>
    </source>
</evidence>
<dbReference type="SUPFAM" id="SSF158757">
    <property type="entry name" value="SMc04008-like"/>
    <property type="match status" value="1"/>
</dbReference>
<protein>
    <submittedName>
        <fullName evidence="2">DUF1244 domain-containing protein</fullName>
    </submittedName>
</protein>
<dbReference type="InterPro" id="IPR007709">
    <property type="entry name" value="N-FG_amidohydro"/>
</dbReference>
<organism evidence="2 3">
    <name type="scientific">Methyloligella solikamskensis</name>
    <dbReference type="NCBI Taxonomy" id="1177756"/>
    <lineage>
        <taxon>Bacteria</taxon>
        <taxon>Pseudomonadati</taxon>
        <taxon>Pseudomonadota</taxon>
        <taxon>Alphaproteobacteria</taxon>
        <taxon>Hyphomicrobiales</taxon>
        <taxon>Hyphomicrobiaceae</taxon>
        <taxon>Methyloligella</taxon>
    </lineage>
</organism>
<dbReference type="Gene3D" id="3.40.630.40">
    <property type="entry name" value="Zn-dependent exopeptidases"/>
    <property type="match status" value="1"/>
</dbReference>
<reference evidence="3" key="1">
    <citation type="journal article" date="2019" name="Int. J. Syst. Evol. Microbiol.">
        <title>The Global Catalogue of Microorganisms (GCM) 10K type strain sequencing project: providing services to taxonomists for standard genome sequencing and annotation.</title>
        <authorList>
            <consortium name="The Broad Institute Genomics Platform"/>
            <consortium name="The Broad Institute Genome Sequencing Center for Infectious Disease"/>
            <person name="Wu L."/>
            <person name="Ma J."/>
        </authorList>
    </citation>
    <scope>NUCLEOTIDE SEQUENCE [LARGE SCALE GENOMIC DNA]</scope>
    <source>
        <strain evidence="3">CCUG 61697</strain>
    </source>
</reference>
<dbReference type="Pfam" id="PF06844">
    <property type="entry name" value="DUF1244"/>
    <property type="match status" value="1"/>
</dbReference>
<proteinExistence type="predicted"/>
<comment type="caution">
    <text evidence="2">The sequence shown here is derived from an EMBL/GenBank/DDBJ whole genome shotgun (WGS) entry which is preliminary data.</text>
</comment>
<dbReference type="Pfam" id="PF05013">
    <property type="entry name" value="FGase"/>
    <property type="match status" value="1"/>
</dbReference>
<dbReference type="RefSeq" id="WP_379086613.1">
    <property type="nucleotide sequence ID" value="NZ_JBHTJO010000001.1"/>
</dbReference>
<dbReference type="Gene3D" id="1.10.3340.10">
    <property type="entry name" value="SMc04008-like"/>
    <property type="match status" value="1"/>
</dbReference>
<sequence>MEQRVSQSQPTESQEESYQFIDGDLSRGLIILCDHAENTIPERFSQLGLKDEIMRRHIAYDPGAKGVATRLAELLGAPALLTRFSRLLIDPNRGPRDPTQIMQISDSVIVPGNVGMTAEQRQERIDTFYKPYHEAIDALIDQGVEGGRVPALLAIHSFTPAWKGVPRPWHATVLWDKDGRLPQPLLAGLSAEDDIVSGENVPYSGELEGDTLNRHGTRRGIAHALIELRQDLLGTEQQQEEWAQRLARIVTSVMENEAVANSLDEIRYTGGAAERIEGRPAPGKTGGSGGLEIEEADAGLSGKTGSGIDDALRTELEAATFRRLRDHLRERTDVQNIDMMELAGFCRNCLSRWYMEAAEAKGLTLSKDEAREIVYGMAYDEWKAKYQK</sequence>
<evidence type="ECO:0000313" key="2">
    <source>
        <dbReference type="EMBL" id="MFD0986453.1"/>
    </source>
</evidence>
<name>A0ABW3J7Q1_9HYPH</name>
<dbReference type="EMBL" id="JBHTJO010000001">
    <property type="protein sequence ID" value="MFD0986453.1"/>
    <property type="molecule type" value="Genomic_DNA"/>
</dbReference>
<accession>A0ABW3J7Q1</accession>
<gene>
    <name evidence="2" type="ORF">ACFQ2F_05015</name>
</gene>
<dbReference type="Proteomes" id="UP001597102">
    <property type="component" value="Unassembled WGS sequence"/>
</dbReference>
<dbReference type="InterPro" id="IPR023163">
    <property type="entry name" value="SMc04008-like_domain"/>
</dbReference>
<dbReference type="InterPro" id="IPR036810">
    <property type="entry name" value="SMc04008-like_sf"/>
</dbReference>